<dbReference type="SUPFAM" id="SSF57850">
    <property type="entry name" value="RING/U-box"/>
    <property type="match status" value="1"/>
</dbReference>
<organism evidence="8 9">
    <name type="scientific">Salvia divinorum</name>
    <name type="common">Maria pastora</name>
    <name type="synonym">Diviner's sage</name>
    <dbReference type="NCBI Taxonomy" id="28513"/>
    <lineage>
        <taxon>Eukaryota</taxon>
        <taxon>Viridiplantae</taxon>
        <taxon>Streptophyta</taxon>
        <taxon>Embryophyta</taxon>
        <taxon>Tracheophyta</taxon>
        <taxon>Spermatophyta</taxon>
        <taxon>Magnoliopsida</taxon>
        <taxon>eudicotyledons</taxon>
        <taxon>Gunneridae</taxon>
        <taxon>Pentapetalae</taxon>
        <taxon>asterids</taxon>
        <taxon>lamiids</taxon>
        <taxon>Lamiales</taxon>
        <taxon>Lamiaceae</taxon>
        <taxon>Nepetoideae</taxon>
        <taxon>Mentheae</taxon>
        <taxon>Salviinae</taxon>
        <taxon>Salvia</taxon>
        <taxon>Salvia subgen. Calosphace</taxon>
    </lineage>
</organism>
<evidence type="ECO:0000313" key="9">
    <source>
        <dbReference type="Proteomes" id="UP001567538"/>
    </source>
</evidence>
<keyword evidence="1 8" id="KW-0808">Transferase</keyword>
<reference evidence="8 9" key="1">
    <citation type="submission" date="2024-06" db="EMBL/GenBank/DDBJ databases">
        <title>A chromosome level genome sequence of Diviner's sage (Salvia divinorum).</title>
        <authorList>
            <person name="Ford S.A."/>
            <person name="Ro D.-K."/>
            <person name="Ness R.W."/>
            <person name="Phillips M.A."/>
        </authorList>
    </citation>
    <scope>NUCLEOTIDE SEQUENCE [LARGE SCALE GENOMIC DNA]</scope>
    <source>
        <strain evidence="8">SAF-2024a</strain>
        <tissue evidence="8">Leaf</tissue>
    </source>
</reference>
<keyword evidence="9" id="KW-1185">Reference proteome</keyword>
<evidence type="ECO:0000313" key="8">
    <source>
        <dbReference type="EMBL" id="KAL1552182.1"/>
    </source>
</evidence>
<name>A0ABD1H7H2_SALDI</name>
<keyword evidence="6" id="KW-0862">Zinc</keyword>
<dbReference type="GO" id="GO:0008270">
    <property type="term" value="F:zinc ion binding"/>
    <property type="evidence" value="ECO:0007669"/>
    <property type="project" value="UniProtKB-KW"/>
</dbReference>
<dbReference type="SMART" id="SM00647">
    <property type="entry name" value="IBR"/>
    <property type="match status" value="1"/>
</dbReference>
<evidence type="ECO:0000256" key="4">
    <source>
        <dbReference type="ARBA" id="ARBA00022771"/>
    </source>
</evidence>
<dbReference type="InterPro" id="IPR044066">
    <property type="entry name" value="TRIAD_supradom"/>
</dbReference>
<keyword evidence="5" id="KW-0833">Ubl conjugation pathway</keyword>
<sequence>MIYDNAKKKVSLRYPPSSQYQRLLLASCSAIITDEEKVRKTVGSLESGIPLPDDHKIWKSIMFSLLSPVAIPFALCVGKGILEFRTSINDGPGCLKLRCPDPSCGAAAVGHDMVNELASKDDEKKYIRYFFRSVIEDNRMTKWCPAPGCDYAVDFTVGGGNFDVPCHCAHSFCWNQSTTPTQTHLGFPQSERQHVCLIASPVALAHLADS</sequence>
<dbReference type="EMBL" id="JBEAFC010000006">
    <property type="protein sequence ID" value="KAL1552182.1"/>
    <property type="molecule type" value="Genomic_DNA"/>
</dbReference>
<dbReference type="PROSITE" id="PS51873">
    <property type="entry name" value="TRIAD"/>
    <property type="match status" value="1"/>
</dbReference>
<dbReference type="Proteomes" id="UP001567538">
    <property type="component" value="Unassembled WGS sequence"/>
</dbReference>
<gene>
    <name evidence="8" type="ORF">AAHA92_13012</name>
</gene>
<keyword evidence="8" id="KW-0012">Acyltransferase</keyword>
<evidence type="ECO:0000256" key="6">
    <source>
        <dbReference type="ARBA" id="ARBA00022833"/>
    </source>
</evidence>
<feature type="domain" description="RING-type" evidence="7">
    <location>
        <begin position="43"/>
        <end position="210"/>
    </location>
</feature>
<accession>A0ABD1H7H2</accession>
<evidence type="ECO:0000259" key="7">
    <source>
        <dbReference type="PROSITE" id="PS51873"/>
    </source>
</evidence>
<dbReference type="AlphaFoldDB" id="A0ABD1H7H2"/>
<evidence type="ECO:0000256" key="5">
    <source>
        <dbReference type="ARBA" id="ARBA00022786"/>
    </source>
</evidence>
<evidence type="ECO:0000256" key="2">
    <source>
        <dbReference type="ARBA" id="ARBA00022723"/>
    </source>
</evidence>
<keyword evidence="2" id="KW-0479">Metal-binding</keyword>
<dbReference type="EC" id="2.3.2.31" evidence="8"/>
<dbReference type="GO" id="GO:0061630">
    <property type="term" value="F:ubiquitin protein ligase activity"/>
    <property type="evidence" value="ECO:0007669"/>
    <property type="project" value="UniProtKB-EC"/>
</dbReference>
<keyword evidence="3" id="KW-0677">Repeat</keyword>
<evidence type="ECO:0000256" key="3">
    <source>
        <dbReference type="ARBA" id="ARBA00022737"/>
    </source>
</evidence>
<dbReference type="InterPro" id="IPR002867">
    <property type="entry name" value="IBR_dom"/>
</dbReference>
<comment type="caution">
    <text evidence="8">The sequence shown here is derived from an EMBL/GenBank/DDBJ whole genome shotgun (WGS) entry which is preliminary data.</text>
</comment>
<protein>
    <submittedName>
        <fullName evidence="8">RBR-type E3 ubiquitin transferase</fullName>
        <ecNumber evidence="8">2.3.2.31</ecNumber>
    </submittedName>
</protein>
<keyword evidence="4" id="KW-0863">Zinc-finger</keyword>
<dbReference type="Pfam" id="PF01485">
    <property type="entry name" value="IBR"/>
    <property type="match status" value="1"/>
</dbReference>
<evidence type="ECO:0000256" key="1">
    <source>
        <dbReference type="ARBA" id="ARBA00022679"/>
    </source>
</evidence>
<proteinExistence type="predicted"/>